<dbReference type="GO" id="GO:0042357">
    <property type="term" value="P:thiamine diphosphate metabolic process"/>
    <property type="evidence" value="ECO:0007669"/>
    <property type="project" value="TreeGrafter"/>
</dbReference>
<evidence type="ECO:0000259" key="1">
    <source>
        <dbReference type="PROSITE" id="PS51707"/>
    </source>
</evidence>
<protein>
    <recommendedName>
        <fullName evidence="1">CYTH domain-containing protein</fullName>
    </recommendedName>
</protein>
<proteinExistence type="predicted"/>
<reference evidence="2" key="1">
    <citation type="journal article" date="2013" name="Nature">
        <title>Insights into bilaterian evolution from three spiralian genomes.</title>
        <authorList>
            <person name="Simakov O."/>
            <person name="Marletaz F."/>
            <person name="Cho S.J."/>
            <person name="Edsinger-Gonzales E."/>
            <person name="Havlak P."/>
            <person name="Hellsten U."/>
            <person name="Kuo D.H."/>
            <person name="Larsson T."/>
            <person name="Lv J."/>
            <person name="Arendt D."/>
            <person name="Savage R."/>
            <person name="Osoegawa K."/>
            <person name="de Jong P."/>
            <person name="Grimwood J."/>
            <person name="Chapman J.A."/>
            <person name="Shapiro H."/>
            <person name="Aerts A."/>
            <person name="Otillar R.P."/>
            <person name="Terry A.Y."/>
            <person name="Boore J.L."/>
            <person name="Grigoriev I.V."/>
            <person name="Lindberg D.R."/>
            <person name="Seaver E.C."/>
            <person name="Weisblat D.A."/>
            <person name="Putnam N.H."/>
            <person name="Rokhsar D.S."/>
        </authorList>
    </citation>
    <scope>NUCLEOTIDE SEQUENCE</scope>
    <source>
        <strain evidence="2">I ESC-2004</strain>
    </source>
</reference>
<dbReference type="Gene3D" id="2.40.320.10">
    <property type="entry name" value="Hypothetical Protein Pfu-838710-001"/>
    <property type="match status" value="1"/>
</dbReference>
<dbReference type="AlphaFoldDB" id="R7UXQ7"/>
<dbReference type="OrthoDB" id="442176at2759"/>
<dbReference type="InterPro" id="IPR039582">
    <property type="entry name" value="THTPA"/>
</dbReference>
<dbReference type="GO" id="GO:0000287">
    <property type="term" value="F:magnesium ion binding"/>
    <property type="evidence" value="ECO:0007669"/>
    <property type="project" value="TreeGrafter"/>
</dbReference>
<dbReference type="Pfam" id="PF01928">
    <property type="entry name" value="CYTH"/>
    <property type="match status" value="1"/>
</dbReference>
<dbReference type="SUPFAM" id="SSF55154">
    <property type="entry name" value="CYTH-like phosphatases"/>
    <property type="match status" value="1"/>
</dbReference>
<dbReference type="PROSITE" id="PS51707">
    <property type="entry name" value="CYTH"/>
    <property type="match status" value="1"/>
</dbReference>
<dbReference type="PANTHER" id="PTHR14586:SF1">
    <property type="entry name" value="THIAMINE-TRIPHOSPHATASE"/>
    <property type="match status" value="1"/>
</dbReference>
<feature type="non-terminal residue" evidence="2">
    <location>
        <position position="1"/>
    </location>
</feature>
<feature type="domain" description="CYTH" evidence="1">
    <location>
        <begin position="1"/>
        <end position="152"/>
    </location>
</feature>
<dbReference type="STRING" id="283909.R7UXQ7"/>
<dbReference type="GO" id="GO:0050333">
    <property type="term" value="F:thiamine triphosphate phosphatase activity"/>
    <property type="evidence" value="ECO:0007669"/>
    <property type="project" value="InterPro"/>
</dbReference>
<dbReference type="InterPro" id="IPR023577">
    <property type="entry name" value="CYTH_domain"/>
</dbReference>
<gene>
    <name evidence="2" type="ORF">CAPTEDRAFT_38244</name>
</gene>
<accession>R7UXQ7</accession>
<dbReference type="InterPro" id="IPR033469">
    <property type="entry name" value="CYTH-like_dom_sf"/>
</dbReference>
<name>R7UXQ7_CAPTE</name>
<dbReference type="EMBL" id="KB297016">
    <property type="protein sequence ID" value="ELU11067.1"/>
    <property type="molecule type" value="Genomic_DNA"/>
</dbReference>
<sequence>LEVEARFRIPKGVEERIGSLGGELRRELTFVDCYYDTQNWALTLRDFWIRRRDSTWQLKYPPPLGRTGENWPIEQYAETEDEAEICQLVGEVLKAGCAEDHDVQYLMTRTGCGVFAEYTTIRKSYKFTKEENISVDLDVTNFGYEVGEIETM</sequence>
<dbReference type="OMA" id="REDENQG"/>
<dbReference type="HOGENOM" id="CLU_105907_0_0_1"/>
<organism evidence="2">
    <name type="scientific">Capitella teleta</name>
    <name type="common">Polychaete worm</name>
    <dbReference type="NCBI Taxonomy" id="283909"/>
    <lineage>
        <taxon>Eukaryota</taxon>
        <taxon>Metazoa</taxon>
        <taxon>Spiralia</taxon>
        <taxon>Lophotrochozoa</taxon>
        <taxon>Annelida</taxon>
        <taxon>Polychaeta</taxon>
        <taxon>Sedentaria</taxon>
        <taxon>Scolecida</taxon>
        <taxon>Capitellidae</taxon>
        <taxon>Capitella</taxon>
    </lineage>
</organism>
<dbReference type="PANTHER" id="PTHR14586">
    <property type="entry name" value="THIAMINE-TRIPHOSPHATASE"/>
    <property type="match status" value="1"/>
</dbReference>
<feature type="non-terminal residue" evidence="2">
    <location>
        <position position="152"/>
    </location>
</feature>
<evidence type="ECO:0000313" key="2">
    <source>
        <dbReference type="EMBL" id="ELU11067.1"/>
    </source>
</evidence>